<dbReference type="Pfam" id="PF13404">
    <property type="entry name" value="HTH_AsnC-type"/>
    <property type="match status" value="1"/>
</dbReference>
<dbReference type="SMART" id="SM00344">
    <property type="entry name" value="HTH_ASNC"/>
    <property type="match status" value="1"/>
</dbReference>
<evidence type="ECO:0000256" key="1">
    <source>
        <dbReference type="ARBA" id="ARBA00023015"/>
    </source>
</evidence>
<keyword evidence="2" id="KW-0238">DNA-binding</keyword>
<dbReference type="PRINTS" id="PR00033">
    <property type="entry name" value="HTHASNC"/>
</dbReference>
<dbReference type="PANTHER" id="PTHR30154">
    <property type="entry name" value="LEUCINE-RESPONSIVE REGULATORY PROTEIN"/>
    <property type="match status" value="1"/>
</dbReference>
<dbReference type="SUPFAM" id="SSF46785">
    <property type="entry name" value="Winged helix' DNA-binding domain"/>
    <property type="match status" value="1"/>
</dbReference>
<dbReference type="AlphaFoldDB" id="A0A919UQC0"/>
<name>A0A919UQC0_9ACTN</name>
<dbReference type="PANTHER" id="PTHR30154:SF53">
    <property type="entry name" value="HTH-TYPE TRANSCRIPTIONAL REGULATOR LRPC"/>
    <property type="match status" value="1"/>
</dbReference>
<protein>
    <recommendedName>
        <fullName evidence="4">HTH asnC-type domain-containing protein</fullName>
    </recommendedName>
</protein>
<dbReference type="Pfam" id="PF22482">
    <property type="entry name" value="AsnC_trans_reg_3"/>
    <property type="match status" value="1"/>
</dbReference>
<evidence type="ECO:0000313" key="6">
    <source>
        <dbReference type="Proteomes" id="UP000640052"/>
    </source>
</evidence>
<dbReference type="InterPro" id="IPR011008">
    <property type="entry name" value="Dimeric_a/b-barrel"/>
</dbReference>
<evidence type="ECO:0000259" key="4">
    <source>
        <dbReference type="PROSITE" id="PS50956"/>
    </source>
</evidence>
<dbReference type="GO" id="GO:0043200">
    <property type="term" value="P:response to amino acid"/>
    <property type="evidence" value="ECO:0007669"/>
    <property type="project" value="TreeGrafter"/>
</dbReference>
<evidence type="ECO:0000256" key="3">
    <source>
        <dbReference type="ARBA" id="ARBA00023163"/>
    </source>
</evidence>
<keyword evidence="6" id="KW-1185">Reference proteome</keyword>
<dbReference type="CDD" id="cd00090">
    <property type="entry name" value="HTH_ARSR"/>
    <property type="match status" value="1"/>
</dbReference>
<dbReference type="InterPro" id="IPR019888">
    <property type="entry name" value="Tscrpt_reg_AsnC-like"/>
</dbReference>
<comment type="caution">
    <text evidence="5">The sequence shown here is derived from an EMBL/GenBank/DDBJ whole genome shotgun (WGS) entry which is preliminary data.</text>
</comment>
<keyword evidence="1" id="KW-0805">Transcription regulation</keyword>
<evidence type="ECO:0000313" key="5">
    <source>
        <dbReference type="EMBL" id="GIH24410.1"/>
    </source>
</evidence>
<proteinExistence type="predicted"/>
<evidence type="ECO:0000256" key="2">
    <source>
        <dbReference type="ARBA" id="ARBA00023125"/>
    </source>
</evidence>
<dbReference type="InterPro" id="IPR054609">
    <property type="entry name" value="PF0864-like_C"/>
</dbReference>
<dbReference type="GO" id="GO:0043565">
    <property type="term" value="F:sequence-specific DNA binding"/>
    <property type="evidence" value="ECO:0007669"/>
    <property type="project" value="InterPro"/>
</dbReference>
<dbReference type="Gene3D" id="1.10.10.10">
    <property type="entry name" value="Winged helix-like DNA-binding domain superfamily/Winged helix DNA-binding domain"/>
    <property type="match status" value="1"/>
</dbReference>
<dbReference type="EMBL" id="BOOA01000018">
    <property type="protein sequence ID" value="GIH24410.1"/>
    <property type="molecule type" value="Genomic_DNA"/>
</dbReference>
<reference evidence="5" key="1">
    <citation type="submission" date="2021-01" db="EMBL/GenBank/DDBJ databases">
        <title>Whole genome shotgun sequence of Acrocarpospora phusangensis NBRC 108782.</title>
        <authorList>
            <person name="Komaki H."/>
            <person name="Tamura T."/>
        </authorList>
    </citation>
    <scope>NUCLEOTIDE SEQUENCE</scope>
    <source>
        <strain evidence="5">NBRC 108782</strain>
    </source>
</reference>
<organism evidence="5 6">
    <name type="scientific">Acrocarpospora phusangensis</name>
    <dbReference type="NCBI Taxonomy" id="1070424"/>
    <lineage>
        <taxon>Bacteria</taxon>
        <taxon>Bacillati</taxon>
        <taxon>Actinomycetota</taxon>
        <taxon>Actinomycetes</taxon>
        <taxon>Streptosporangiales</taxon>
        <taxon>Streptosporangiaceae</taxon>
        <taxon>Acrocarpospora</taxon>
    </lineage>
</organism>
<dbReference type="InterPro" id="IPR000485">
    <property type="entry name" value="AsnC-type_HTH_dom"/>
</dbReference>
<sequence length="146" mass="15446">MGLDSTDRAILRELQRDGRMSYAGLGAAVGLSAPAVRQRVRRLTETGVLQVAGIVDPLALGRPVMALLGIRAGGDLRAVADALAELGEVTRVAVTAGSFQLFAEVACVSARALLDLVEDRVKSIDGVTSCEPFPYFSLHHHTPQIP</sequence>
<dbReference type="RefSeq" id="WP_204041176.1">
    <property type="nucleotide sequence ID" value="NZ_BOOA01000018.1"/>
</dbReference>
<dbReference type="InterPro" id="IPR036390">
    <property type="entry name" value="WH_DNA-bd_sf"/>
</dbReference>
<dbReference type="Gene3D" id="3.30.70.920">
    <property type="match status" value="1"/>
</dbReference>
<dbReference type="Proteomes" id="UP000640052">
    <property type="component" value="Unassembled WGS sequence"/>
</dbReference>
<gene>
    <name evidence="5" type="ORF">Aph01nite_27200</name>
</gene>
<accession>A0A919UQC0</accession>
<keyword evidence="3" id="KW-0804">Transcription</keyword>
<dbReference type="PROSITE" id="PS50956">
    <property type="entry name" value="HTH_ASNC_2"/>
    <property type="match status" value="1"/>
</dbReference>
<dbReference type="InterPro" id="IPR036388">
    <property type="entry name" value="WH-like_DNA-bd_sf"/>
</dbReference>
<dbReference type="SUPFAM" id="SSF54909">
    <property type="entry name" value="Dimeric alpha+beta barrel"/>
    <property type="match status" value="1"/>
</dbReference>
<dbReference type="GO" id="GO:0005829">
    <property type="term" value="C:cytosol"/>
    <property type="evidence" value="ECO:0007669"/>
    <property type="project" value="TreeGrafter"/>
</dbReference>
<feature type="domain" description="HTH asnC-type" evidence="4">
    <location>
        <begin position="3"/>
        <end position="63"/>
    </location>
</feature>
<dbReference type="InterPro" id="IPR011991">
    <property type="entry name" value="ArsR-like_HTH"/>
</dbReference>